<dbReference type="WBParaSite" id="HPBE_0000794001-mRNA-1">
    <property type="protein sequence ID" value="HPBE_0000794001-mRNA-1"/>
    <property type="gene ID" value="HPBE_0000794001"/>
</dbReference>
<evidence type="ECO:0000313" key="3">
    <source>
        <dbReference type="WBParaSite" id="HPBE_0000794001-mRNA-1"/>
    </source>
</evidence>
<sequence length="68" mass="8035">MREDNIKKLASVLEVYGDRPQDMLPVKDKAETADRIDFIRKCVMKYYGMSDKDDVVRCEDSYELQNQK</sequence>
<dbReference type="OrthoDB" id="5870941at2759"/>
<organism evidence="2 3">
    <name type="scientific">Heligmosomoides polygyrus</name>
    <name type="common">Parasitic roundworm</name>
    <dbReference type="NCBI Taxonomy" id="6339"/>
    <lineage>
        <taxon>Eukaryota</taxon>
        <taxon>Metazoa</taxon>
        <taxon>Ecdysozoa</taxon>
        <taxon>Nematoda</taxon>
        <taxon>Chromadorea</taxon>
        <taxon>Rhabditida</taxon>
        <taxon>Rhabditina</taxon>
        <taxon>Rhabditomorpha</taxon>
        <taxon>Strongyloidea</taxon>
        <taxon>Heligmosomidae</taxon>
        <taxon>Heligmosomoides</taxon>
    </lineage>
</organism>
<keyword evidence="2" id="KW-1185">Reference proteome</keyword>
<reference evidence="3" key="2">
    <citation type="submission" date="2019-09" db="UniProtKB">
        <authorList>
            <consortium name="WormBaseParasite"/>
        </authorList>
    </citation>
    <scope>IDENTIFICATION</scope>
</reference>
<accession>A0A183FL50</accession>
<dbReference type="Proteomes" id="UP000050761">
    <property type="component" value="Unassembled WGS sequence"/>
</dbReference>
<gene>
    <name evidence="1" type="ORF">HPBE_LOCUS7941</name>
</gene>
<evidence type="ECO:0000313" key="1">
    <source>
        <dbReference type="EMBL" id="VDO74221.1"/>
    </source>
</evidence>
<dbReference type="AlphaFoldDB" id="A0A183FL50"/>
<reference evidence="1 2" key="1">
    <citation type="submission" date="2018-11" db="EMBL/GenBank/DDBJ databases">
        <authorList>
            <consortium name="Pathogen Informatics"/>
        </authorList>
    </citation>
    <scope>NUCLEOTIDE SEQUENCE [LARGE SCALE GENOMIC DNA]</scope>
</reference>
<dbReference type="EMBL" id="UZAH01026012">
    <property type="protein sequence ID" value="VDO74221.1"/>
    <property type="molecule type" value="Genomic_DNA"/>
</dbReference>
<evidence type="ECO:0000313" key="2">
    <source>
        <dbReference type="Proteomes" id="UP000050761"/>
    </source>
</evidence>
<proteinExistence type="predicted"/>
<protein>
    <submittedName>
        <fullName evidence="3">DNA primase</fullName>
    </submittedName>
</protein>
<name>A0A183FL50_HELPZ</name>
<accession>A0A3P7XIL6</accession>